<dbReference type="STRING" id="1196081.A0A364L5T3"/>
<sequence>MSNYHFVNSSQTVSDAKGFPANFSIKASPSTDVWAKPPSTYRFNAPILYESLPLKSFKRARVSIVAEWKVLYDQGGLIFVIGAQGDEAQRQWIKCGIEFTNNKPHISVVAKDRWADWSLTEIPSGGQATTLELERDAENTLWVYLVDGASRVPLREVTWAFEQEETVECWIGPEIAADFAKQAATRLSQDKLSRLLEFLKDPRPHQAASERELLKETLNTKLEDFYSEETRLSCQNRDRLTRPGGPEDANLGIIMHLQTKQGPIDKFWDQESATVALLQAKGLDGDFAFGFDWHWRAEFSFKSRRNCPVREWAPSLVKLHNEHSAGILDLLPLPFVITASACVAKNLKKFLGKDAVSLELIPEQGSDKLVLDLDFRDDKLHRMVIHVHHPTSGFFNAMYRRPKMAAQLDAGLNFFLWLTGRHYTAMNFRHAYSRRGRSEQAPLADLWNYVKRESDEQRTLRIEEYAPSFVIWAGRYIEEDPCALASKGISLATTAATKLRQTLSVAASNREQKKRKRGEEARWSYLRGSHTSNDRSNGTLFHGKTVEVTPSGYVKLLMDLGSPFVTFRINIGGIEDILSSGARPTILFSPTHLMLCIGEEIIYKTPNERLIQLSDGLLWFDLISHELNAITGSLEQLSPENDLISSKTGPIPIDDWKSTDLRRRLLNGDNFHCGAMTNETATGRVSFREVAIRVPEHADFETVYVKCFLAPDSTRHPKACVEACAMKNPANRLAITVRFKRKTTGGEEEMWANFRGKKDLMKVNSLVDFLEGKPEEYTEKQPLRFLPRSTKKGREKICYTPDF</sequence>
<proteinExistence type="predicted"/>
<dbReference type="GeneID" id="63796309"/>
<protein>
    <submittedName>
        <fullName evidence="1">Uncharacterized protein</fullName>
    </submittedName>
</protein>
<keyword evidence="2" id="KW-1185">Reference proteome</keyword>
<dbReference type="Proteomes" id="UP000249363">
    <property type="component" value="Unassembled WGS sequence"/>
</dbReference>
<accession>A0A364L5T3</accession>
<organism evidence="1 2">
    <name type="scientific">Talaromyces amestolkiae</name>
    <dbReference type="NCBI Taxonomy" id="1196081"/>
    <lineage>
        <taxon>Eukaryota</taxon>
        <taxon>Fungi</taxon>
        <taxon>Dikarya</taxon>
        <taxon>Ascomycota</taxon>
        <taxon>Pezizomycotina</taxon>
        <taxon>Eurotiomycetes</taxon>
        <taxon>Eurotiomycetidae</taxon>
        <taxon>Eurotiales</taxon>
        <taxon>Trichocomaceae</taxon>
        <taxon>Talaromyces</taxon>
        <taxon>Talaromyces sect. Talaromyces</taxon>
    </lineage>
</organism>
<dbReference type="EMBL" id="MIKG01000014">
    <property type="protein sequence ID" value="RAO71081.1"/>
    <property type="molecule type" value="Genomic_DNA"/>
</dbReference>
<comment type="caution">
    <text evidence="1">The sequence shown here is derived from an EMBL/GenBank/DDBJ whole genome shotgun (WGS) entry which is preliminary data.</text>
</comment>
<dbReference type="AlphaFoldDB" id="A0A364L5T3"/>
<dbReference type="PANTHER" id="PTHR35332:SF2">
    <property type="entry name" value="REGULATION OF ENOLASE PROTEIN 1"/>
    <property type="match status" value="1"/>
</dbReference>
<dbReference type="InterPro" id="IPR009784">
    <property type="entry name" value="DUF1349"/>
</dbReference>
<name>A0A364L5T3_TALAM</name>
<dbReference type="Gene3D" id="2.60.120.200">
    <property type="match status" value="1"/>
</dbReference>
<reference evidence="1 2" key="1">
    <citation type="journal article" date="2017" name="Biotechnol. Biofuels">
        <title>Differential beta-glucosidase expression as a function of carbon source availability in Talaromyces amestolkiae: a genomic and proteomic approach.</title>
        <authorList>
            <person name="de Eugenio L.I."/>
            <person name="Mendez-Liter J.A."/>
            <person name="Nieto-Dominguez M."/>
            <person name="Alonso L."/>
            <person name="Gil-Munoz J."/>
            <person name="Barriuso J."/>
            <person name="Prieto A."/>
            <person name="Martinez M.J."/>
        </authorList>
    </citation>
    <scope>NUCLEOTIDE SEQUENCE [LARGE SCALE GENOMIC DNA]</scope>
    <source>
        <strain evidence="1 2">CIB</strain>
    </source>
</reference>
<evidence type="ECO:0000313" key="2">
    <source>
        <dbReference type="Proteomes" id="UP000249363"/>
    </source>
</evidence>
<dbReference type="PANTHER" id="PTHR35332">
    <property type="entry name" value="REGULATION OF ENOLASE PROTEIN 1"/>
    <property type="match status" value="1"/>
</dbReference>
<gene>
    <name evidence="1" type="ORF">BHQ10_007093</name>
</gene>
<dbReference type="Pfam" id="PF07081">
    <property type="entry name" value="DUF1349"/>
    <property type="match status" value="1"/>
</dbReference>
<dbReference type="OrthoDB" id="42525at2759"/>
<dbReference type="RefSeq" id="XP_040735597.1">
    <property type="nucleotide sequence ID" value="XM_040879751.1"/>
</dbReference>
<evidence type="ECO:0000313" key="1">
    <source>
        <dbReference type="EMBL" id="RAO71081.1"/>
    </source>
</evidence>